<accession>A0A7L9QC25</accession>
<name>A0A7L9QC25_9ZZZZ</name>
<organism evidence="1">
    <name type="scientific">uncultured organism</name>
    <dbReference type="NCBI Taxonomy" id="155900"/>
    <lineage>
        <taxon>unclassified sequences</taxon>
        <taxon>environmental samples</taxon>
    </lineage>
</organism>
<evidence type="ECO:0000313" key="1">
    <source>
        <dbReference type="EMBL" id="QOL00386.1"/>
    </source>
</evidence>
<dbReference type="AlphaFoldDB" id="A0A7L9QC25"/>
<dbReference type="EMBL" id="MW000467">
    <property type="protein sequence ID" value="QOL00386.1"/>
    <property type="molecule type" value="Genomic_DNA"/>
</dbReference>
<reference evidence="1" key="1">
    <citation type="submission" date="2020-09" db="EMBL/GenBank/DDBJ databases">
        <title>A new high-throughput screening method to detect antimicrobial volatiles from metagenomic clone libraries.</title>
        <authorList>
            <person name="Stocker F."/>
            <person name="Obermeier M."/>
            <person name="Resch K."/>
            <person name="Berg G."/>
            <person name="Mueller Bogota C.A."/>
        </authorList>
    </citation>
    <scope>NUCLEOTIDE SEQUENCE</scope>
</reference>
<protein>
    <submittedName>
        <fullName evidence="1">Uncharacterized protein</fullName>
    </submittedName>
</protein>
<proteinExistence type="predicted"/>
<sequence>MATNRFGFTVTLDSASAAKIIRQAKAADPAIATALRARLRIAGAATVKDIQATLREDTPEGVAVVSGGARDTLADATKLSILAGVKQYGIRIVTSGSKLTKVHAAILAAYNKKTWRHPVPHAEGEFVEQQGRPYFGSVILKDQLAFQIAATAALEDASAAIRDI</sequence>